<protein>
    <submittedName>
        <fullName evidence="1">Uncharacterized protein</fullName>
    </submittedName>
</protein>
<evidence type="ECO:0000313" key="1">
    <source>
        <dbReference type="EMBL" id="CAE2204497.1"/>
    </source>
</evidence>
<dbReference type="GO" id="GO:0006888">
    <property type="term" value="P:endoplasmic reticulum to Golgi vesicle-mediated transport"/>
    <property type="evidence" value="ECO:0007669"/>
    <property type="project" value="InterPro"/>
</dbReference>
<dbReference type="AlphaFoldDB" id="A0A7S4M6V3"/>
<accession>A0A7S4M6V3</accession>
<gene>
    <name evidence="1" type="ORF">OAUR00152_LOCUS2096</name>
</gene>
<organism evidence="1">
    <name type="scientific">Odontella aurita</name>
    <dbReference type="NCBI Taxonomy" id="265563"/>
    <lineage>
        <taxon>Eukaryota</taxon>
        <taxon>Sar</taxon>
        <taxon>Stramenopiles</taxon>
        <taxon>Ochrophyta</taxon>
        <taxon>Bacillariophyta</taxon>
        <taxon>Mediophyceae</taxon>
        <taxon>Biddulphiophycidae</taxon>
        <taxon>Eupodiscales</taxon>
        <taxon>Odontellaceae</taxon>
        <taxon>Odontella</taxon>
    </lineage>
</organism>
<reference evidence="1" key="1">
    <citation type="submission" date="2021-01" db="EMBL/GenBank/DDBJ databases">
        <authorList>
            <person name="Corre E."/>
            <person name="Pelletier E."/>
            <person name="Niang G."/>
            <person name="Scheremetjew M."/>
            <person name="Finn R."/>
            <person name="Kale V."/>
            <person name="Holt S."/>
            <person name="Cochrane G."/>
            <person name="Meng A."/>
            <person name="Brown T."/>
            <person name="Cohen L."/>
        </authorList>
    </citation>
    <scope>NUCLEOTIDE SEQUENCE</scope>
    <source>
        <strain evidence="1">Isolate 1302-5</strain>
    </source>
</reference>
<proteinExistence type="predicted"/>
<dbReference type="InterPro" id="IPR007528">
    <property type="entry name" value="RINT1_Tip20"/>
</dbReference>
<name>A0A7S4M6V3_9STRA</name>
<dbReference type="GO" id="GO:0006890">
    <property type="term" value="P:retrograde vesicle-mediated transport, Golgi to endoplasmic reticulum"/>
    <property type="evidence" value="ECO:0007669"/>
    <property type="project" value="InterPro"/>
</dbReference>
<dbReference type="PANTHER" id="PTHR13520">
    <property type="entry name" value="RAD50-INTERACTING PROTEIN 1 RINT-1"/>
    <property type="match status" value="1"/>
</dbReference>
<dbReference type="GO" id="GO:0070939">
    <property type="term" value="C:Dsl1/NZR complex"/>
    <property type="evidence" value="ECO:0007669"/>
    <property type="project" value="InterPro"/>
</dbReference>
<dbReference type="EMBL" id="HBKQ01003060">
    <property type="protein sequence ID" value="CAE2204497.1"/>
    <property type="molecule type" value="Transcribed_RNA"/>
</dbReference>
<dbReference type="GO" id="GO:0060628">
    <property type="term" value="P:regulation of ER to Golgi vesicle-mediated transport"/>
    <property type="evidence" value="ECO:0007669"/>
    <property type="project" value="TreeGrafter"/>
</dbReference>
<dbReference type="PANTHER" id="PTHR13520:SF0">
    <property type="entry name" value="RAD50-INTERACTING PROTEIN 1"/>
    <property type="match status" value="1"/>
</dbReference>
<sequence>MHGEMEGSSRKDQVPRHAFPLTLPQLAAFDGVSSDWLSSQLTALEKAVDHNESLRTRLIERRECDKKKGAGASPIDVGGNIVIEDRGTDVQRLAKLKGEVESLSLAADFAACRKRVEFSLPSSLFAETQQSLALAKVLSRHEPLPAGSPGLYRVLLDRYKALHKYVRARALLSVRRSLRKCNYPAESGCDILSDGLAPWNENCDVNDESFSTAASALVKLQLMHDHLMHHIGHYENSSYIQKLDLIDELCRPVVKRVCYHFVENASELAENNTHNIPAKDVQDEPPRSTGSRLDCLPQWLFHYMKDVILEGPYDFLKEDLQPLLNRWMEELQKEISDDEWNEERSAVVSWHEYEASSSYFLSEMVKACEHVLEARNFFQDPSVVGKHVNPTFLSNAIEQMLMFDSFISNLLIDETYPGKNQSKRENTDINAPRRASLPMRPPRLVDNFFASNAVLLGWWASMDKHYMLSMLSATSEGDASGSYARVSGVIAGKLPISPTAETFLSLLHSARTKAEAIGFPDGRRTYVAKAIVPLCMHFMDSMHKHASAMRDLLIQRKRGGAPPTDENLRKNFVCWIELITGTHLASAALSHGGSGEVVTLGADEDLARVGRSLERLCGAMVDECGSSFVETVLSERAKLASYLMRCPHMLSSRSAVPPDHISLSPDLNEVAHILCIALGVCDEVLREVREAFGPSPERKSHQRSSTVAPEEMHATTSLGFAAKSIDANIARRLEEKLLEVALDIHDMVPVIGYGGAQQFQHDMQILVGAFGCRDATKLIDSGASPTTLGTFKRLFDATAFMSLDDKTFFSLREAIYGLVRSSDAAALGDEFSEEELAYDVFAADGTLSDEARSMLRAKGFSRLNVEDALSVLKRRSS</sequence>